<dbReference type="Proteomes" id="UP000054596">
    <property type="component" value="Unassembled WGS sequence"/>
</dbReference>
<proteinExistence type="predicted"/>
<evidence type="ECO:0000313" key="3">
    <source>
        <dbReference type="Proteomes" id="UP000054596"/>
    </source>
</evidence>
<reference evidence="2" key="1">
    <citation type="submission" date="2016-01" db="EMBL/GenBank/DDBJ databases">
        <authorList>
            <person name="Peeters C."/>
        </authorList>
    </citation>
    <scope>NUCLEOTIDE SEQUENCE [LARGE SCALE GENOMIC DNA]</scope>
    <source>
        <strain evidence="2">LMG 29325</strain>
    </source>
</reference>
<evidence type="ECO:0000259" key="1">
    <source>
        <dbReference type="Pfam" id="PF17938"/>
    </source>
</evidence>
<dbReference type="RefSeq" id="WP_086972892.1">
    <property type="nucleotide sequence ID" value="NZ_FCOJ02000060.1"/>
</dbReference>
<dbReference type="EMBL" id="FCOJ02000060">
    <property type="protein sequence ID" value="SAK86806.1"/>
    <property type="molecule type" value="Genomic_DNA"/>
</dbReference>
<dbReference type="AlphaFoldDB" id="A0A158CXW3"/>
<dbReference type="Pfam" id="PF17938">
    <property type="entry name" value="TetR_C_29"/>
    <property type="match status" value="1"/>
</dbReference>
<keyword evidence="3" id="KW-1185">Reference proteome</keyword>
<dbReference type="InterPro" id="IPR036271">
    <property type="entry name" value="Tet_transcr_reg_TetR-rel_C_sf"/>
</dbReference>
<gene>
    <name evidence="2" type="ORF">AWB82_05924</name>
</gene>
<feature type="domain" description="HTH-type transcriptional repressor NicS C-terminal" evidence="1">
    <location>
        <begin position="15"/>
        <end position="98"/>
    </location>
</feature>
<accession>A0A158CXW3</accession>
<comment type="caution">
    <text evidence="2">The sequence shown here is derived from an EMBL/GenBank/DDBJ whole genome shotgun (WGS) entry which is preliminary data.</text>
</comment>
<evidence type="ECO:0000313" key="2">
    <source>
        <dbReference type="EMBL" id="SAK86806.1"/>
    </source>
</evidence>
<name>A0A158CXW3_9BURK</name>
<dbReference type="STRING" id="1777143.AWB82_05924"/>
<protein>
    <submittedName>
        <fullName evidence="2">Bsa-specific regulator, BspR</fullName>
    </submittedName>
</protein>
<dbReference type="SUPFAM" id="SSF48498">
    <property type="entry name" value="Tetracyclin repressor-like, C-terminal domain"/>
    <property type="match status" value="1"/>
</dbReference>
<dbReference type="Gene3D" id="1.10.357.10">
    <property type="entry name" value="Tetracycline Repressor, domain 2"/>
    <property type="match status" value="1"/>
</dbReference>
<sequence length="113" mass="12619">MGYASSITRIYIKAGTLKARLSFGETISPVVETIRTILARGVATGEFRRDVDALDFYVTLVGMGYYIVSGRFTLQEFLRRNYMDERALESISAMHVDMLLAYLRPPTGPTVAS</sequence>
<organism evidence="2 3">
    <name type="scientific">Caballeronia glebae</name>
    <dbReference type="NCBI Taxonomy" id="1777143"/>
    <lineage>
        <taxon>Bacteria</taxon>
        <taxon>Pseudomonadati</taxon>
        <taxon>Pseudomonadota</taxon>
        <taxon>Betaproteobacteria</taxon>
        <taxon>Burkholderiales</taxon>
        <taxon>Burkholderiaceae</taxon>
        <taxon>Caballeronia</taxon>
    </lineage>
</organism>
<dbReference type="InterPro" id="IPR041474">
    <property type="entry name" value="NicS_C"/>
</dbReference>